<protein>
    <submittedName>
        <fullName evidence="10">Threonine/serine exporter family protein</fullName>
    </submittedName>
</protein>
<evidence type="ECO:0000313" key="11">
    <source>
        <dbReference type="Proteomes" id="UP000663570"/>
    </source>
</evidence>
<comment type="similarity">
    <text evidence="6">Belongs to the ThrE exporter (TC 2.A.79) family.</text>
</comment>
<feature type="domain" description="Threonine/serine exporter-like N-terminal" evidence="8">
    <location>
        <begin position="22"/>
        <end position="254"/>
    </location>
</feature>
<evidence type="ECO:0000256" key="2">
    <source>
        <dbReference type="ARBA" id="ARBA00022475"/>
    </source>
</evidence>
<accession>A0ABX7M9L3</accession>
<feature type="transmembrane region" description="Helical" evidence="7">
    <location>
        <begin position="199"/>
        <end position="222"/>
    </location>
</feature>
<dbReference type="InterPro" id="IPR010619">
    <property type="entry name" value="ThrE-like_N"/>
</dbReference>
<dbReference type="EMBL" id="CP071060">
    <property type="protein sequence ID" value="QSI77596.1"/>
    <property type="molecule type" value="Genomic_DNA"/>
</dbReference>
<feature type="transmembrane region" description="Helical" evidence="7">
    <location>
        <begin position="324"/>
        <end position="344"/>
    </location>
</feature>
<feature type="domain" description="Threonine/Serine exporter ThrE" evidence="9">
    <location>
        <begin position="280"/>
        <end position="413"/>
    </location>
</feature>
<feature type="transmembrane region" description="Helical" evidence="7">
    <location>
        <begin position="351"/>
        <end position="372"/>
    </location>
</feature>
<keyword evidence="3 7" id="KW-0812">Transmembrane</keyword>
<comment type="subcellular location">
    <subcellularLocation>
        <location evidence="1">Cell membrane</location>
        <topology evidence="1">Multi-pass membrane protein</topology>
    </subcellularLocation>
</comment>
<feature type="transmembrane region" description="Helical" evidence="7">
    <location>
        <begin position="392"/>
        <end position="415"/>
    </location>
</feature>
<organism evidence="10 11">
    <name type="scientific">Niveibacterium microcysteis</name>
    <dbReference type="NCBI Taxonomy" id="2811415"/>
    <lineage>
        <taxon>Bacteria</taxon>
        <taxon>Pseudomonadati</taxon>
        <taxon>Pseudomonadota</taxon>
        <taxon>Betaproteobacteria</taxon>
        <taxon>Rhodocyclales</taxon>
        <taxon>Rhodocyclaceae</taxon>
        <taxon>Niveibacterium</taxon>
    </lineage>
</organism>
<sequence length="426" mass="44913">MNTAQAQHATPIPAADVLPAMRFLVLAARLLCEYNMRAELLRRKLLRAASHLGLDILVFVSYRGVTLFSPGGQQFHAQAPELRINVAVSSVVNRVIDEVCEGRIGLAEATAELESIERRAVRHNRWLLACIFGVAAAALARLLQADWGAVAVSGVSSGLGLLARQELAKRHVVLFAMPFTAALIGSILGGLVIRAGWTATPGFCLMVPALMLVPGPHLINGLYDMLENHMQTGIARLGLATGILVAAALGVFLGGWLTLGMTTVSAVPSPDANITLLVDVLLAGVAACGFGAFYNEPWRVLWTSILCGMVGHGIRYVAMHNGVSQEIATLFACLAIGAMANVAVDRMRLPFAAVAFAGAVPMMPGVFIYQGIAGAMQIAREGAHADAAQLAATFACFFKACFVVGAMGLGLLIGARLAGLVRRPRD</sequence>
<reference evidence="10 11" key="1">
    <citation type="submission" date="2021-02" db="EMBL/GenBank/DDBJ databases">
        <title>Niveibacterium changnyeongensis HC41.</title>
        <authorList>
            <person name="Kang M."/>
        </authorList>
    </citation>
    <scope>NUCLEOTIDE SEQUENCE [LARGE SCALE GENOMIC DNA]</scope>
    <source>
        <strain evidence="10 11">HC41</strain>
    </source>
</reference>
<feature type="transmembrane region" description="Helical" evidence="7">
    <location>
        <begin position="149"/>
        <end position="165"/>
    </location>
</feature>
<proteinExistence type="inferred from homology"/>
<dbReference type="PANTHER" id="PTHR34390">
    <property type="entry name" value="UPF0442 PROTEIN YJJB-RELATED"/>
    <property type="match status" value="1"/>
</dbReference>
<evidence type="ECO:0000256" key="7">
    <source>
        <dbReference type="SAM" id="Phobius"/>
    </source>
</evidence>
<dbReference type="InterPro" id="IPR024528">
    <property type="entry name" value="ThrE_2"/>
</dbReference>
<feature type="transmembrane region" description="Helical" evidence="7">
    <location>
        <begin position="300"/>
        <end position="318"/>
    </location>
</feature>
<evidence type="ECO:0000259" key="8">
    <source>
        <dbReference type="Pfam" id="PF06738"/>
    </source>
</evidence>
<evidence type="ECO:0000256" key="6">
    <source>
        <dbReference type="ARBA" id="ARBA00034125"/>
    </source>
</evidence>
<evidence type="ECO:0000256" key="4">
    <source>
        <dbReference type="ARBA" id="ARBA00022989"/>
    </source>
</evidence>
<dbReference type="InterPro" id="IPR050539">
    <property type="entry name" value="ThrE_Dicarb/AminoAcid_Exp"/>
</dbReference>
<feature type="transmembrane region" description="Helical" evidence="7">
    <location>
        <begin position="126"/>
        <end position="143"/>
    </location>
</feature>
<dbReference type="Proteomes" id="UP000663570">
    <property type="component" value="Chromosome"/>
</dbReference>
<evidence type="ECO:0000256" key="3">
    <source>
        <dbReference type="ARBA" id="ARBA00022692"/>
    </source>
</evidence>
<keyword evidence="2" id="KW-1003">Cell membrane</keyword>
<evidence type="ECO:0000313" key="10">
    <source>
        <dbReference type="EMBL" id="QSI77596.1"/>
    </source>
</evidence>
<evidence type="ECO:0000256" key="1">
    <source>
        <dbReference type="ARBA" id="ARBA00004651"/>
    </source>
</evidence>
<feature type="transmembrane region" description="Helical" evidence="7">
    <location>
        <begin position="274"/>
        <end position="293"/>
    </location>
</feature>
<evidence type="ECO:0000256" key="5">
    <source>
        <dbReference type="ARBA" id="ARBA00023136"/>
    </source>
</evidence>
<name>A0ABX7M9L3_9RHOO</name>
<keyword evidence="11" id="KW-1185">Reference proteome</keyword>
<dbReference type="Pfam" id="PF12821">
    <property type="entry name" value="ThrE_2"/>
    <property type="match status" value="1"/>
</dbReference>
<gene>
    <name evidence="10" type="ORF">JY500_02765</name>
</gene>
<keyword evidence="5 7" id="KW-0472">Membrane</keyword>
<keyword evidence="4 7" id="KW-1133">Transmembrane helix</keyword>
<dbReference type="Pfam" id="PF06738">
    <property type="entry name" value="ThrE"/>
    <property type="match status" value="1"/>
</dbReference>
<feature type="transmembrane region" description="Helical" evidence="7">
    <location>
        <begin position="234"/>
        <end position="254"/>
    </location>
</feature>
<dbReference type="PANTHER" id="PTHR34390:SF2">
    <property type="entry name" value="SUCCINATE TRANSPORTER SUBUNIT YJJP-RELATED"/>
    <property type="match status" value="1"/>
</dbReference>
<feature type="transmembrane region" description="Helical" evidence="7">
    <location>
        <begin position="172"/>
        <end position="193"/>
    </location>
</feature>
<evidence type="ECO:0000259" key="9">
    <source>
        <dbReference type="Pfam" id="PF12821"/>
    </source>
</evidence>